<accession>A0A1I8MH14</accession>
<comment type="subcellular location">
    <subcellularLocation>
        <location evidence="1">Nucleus</location>
    </subcellularLocation>
</comment>
<proteinExistence type="inferred from homology"/>
<evidence type="ECO:0000313" key="7">
    <source>
        <dbReference type="RefSeq" id="XP_005183782.1"/>
    </source>
</evidence>
<dbReference type="eggNOG" id="KOG3700">
    <property type="taxonomic scope" value="Eukaryota"/>
</dbReference>
<reference evidence="5" key="1">
    <citation type="submission" date="2020-05" db="UniProtKB">
        <authorList>
            <consortium name="EnsemblMetazoa"/>
        </authorList>
    </citation>
    <scope>IDENTIFICATION</scope>
    <source>
        <strain evidence="5">Aabys</strain>
    </source>
</reference>
<protein>
    <submittedName>
        <fullName evidence="7">Protein saal1</fullName>
    </submittedName>
</protein>
<feature type="region of interest" description="Disordered" evidence="4">
    <location>
        <begin position="1"/>
        <end position="46"/>
    </location>
</feature>
<dbReference type="InterPro" id="IPR052464">
    <property type="entry name" value="Synovial_Prolif_Regulator"/>
</dbReference>
<dbReference type="EnsemblMetazoa" id="MDOA004804-RA">
    <property type="protein sequence ID" value="MDOA004804-PA"/>
    <property type="gene ID" value="MDOA004804"/>
</dbReference>
<dbReference type="PANTHER" id="PTHR23424">
    <property type="entry name" value="SERUM AMYLOID A"/>
    <property type="match status" value="1"/>
</dbReference>
<dbReference type="PANTHER" id="PTHR23424:SF23">
    <property type="entry name" value="PROTEIN SAAL1"/>
    <property type="match status" value="1"/>
</dbReference>
<evidence type="ECO:0000256" key="4">
    <source>
        <dbReference type="SAM" id="MobiDB-lite"/>
    </source>
</evidence>
<dbReference type="GeneID" id="101889699"/>
<gene>
    <name evidence="5" type="primary">101889699</name>
    <name evidence="7" type="synonym">LOC101889699</name>
</gene>
<evidence type="ECO:0000256" key="2">
    <source>
        <dbReference type="ARBA" id="ARBA00023242"/>
    </source>
</evidence>
<dbReference type="KEGG" id="mde:101889699"/>
<name>A0A1I8MH14_MUSDO</name>
<dbReference type="VEuPathDB" id="VectorBase:MDOMA2_012898"/>
<comment type="similarity">
    <text evidence="3">Belongs to the SAAL1 family.</text>
</comment>
<feature type="compositionally biased region" description="Basic and acidic residues" evidence="4">
    <location>
        <begin position="8"/>
        <end position="28"/>
    </location>
</feature>
<reference evidence="7" key="2">
    <citation type="submission" date="2025-04" db="UniProtKB">
        <authorList>
            <consortium name="RefSeq"/>
        </authorList>
    </citation>
    <scope>IDENTIFICATION</scope>
    <source>
        <strain evidence="7">Aabys</strain>
    </source>
</reference>
<dbReference type="OrthoDB" id="2156856at2759"/>
<evidence type="ECO:0000313" key="5">
    <source>
        <dbReference type="EnsemblMetazoa" id="MDOA004804-PA"/>
    </source>
</evidence>
<dbReference type="GO" id="GO:0005654">
    <property type="term" value="C:nucleoplasm"/>
    <property type="evidence" value="ECO:0007669"/>
    <property type="project" value="TreeGrafter"/>
</dbReference>
<dbReference type="Proteomes" id="UP001652621">
    <property type="component" value="Unplaced"/>
</dbReference>
<keyword evidence="2" id="KW-0539">Nucleus</keyword>
<organism evidence="5">
    <name type="scientific">Musca domestica</name>
    <name type="common">House fly</name>
    <dbReference type="NCBI Taxonomy" id="7370"/>
    <lineage>
        <taxon>Eukaryota</taxon>
        <taxon>Metazoa</taxon>
        <taxon>Ecdysozoa</taxon>
        <taxon>Arthropoda</taxon>
        <taxon>Hexapoda</taxon>
        <taxon>Insecta</taxon>
        <taxon>Pterygota</taxon>
        <taxon>Neoptera</taxon>
        <taxon>Endopterygota</taxon>
        <taxon>Diptera</taxon>
        <taxon>Brachycera</taxon>
        <taxon>Muscomorpha</taxon>
        <taxon>Muscoidea</taxon>
        <taxon>Muscidae</taxon>
        <taxon>Musca</taxon>
    </lineage>
</organism>
<dbReference type="RefSeq" id="XP_005183782.1">
    <property type="nucleotide sequence ID" value="XM_005183725.3"/>
</dbReference>
<sequence>MSSPAAQTKEEKSTDSNAKTEENTKTLNEEEGASCNPTLPDADAEDPDIKLLKGDAIGDTLYSERFVLNTLLKLAEVKKDLQNEVEVERDLCSLWDMTIEKDVVLFLLQQDVLEIFAGIIRATEDKRLSEILVGILANMCNVGETRQQLEQQEETVQVLLDLSSCLDSLTLEQLMRLFAVVFVKMEESSVNKWYDYLLKSDQFVKNICFILASAANNTLVLQTMETLNAILAKFAVLEENKDVKVPTFEKVFVDTTLVGATIEGLQSLHKDSTKNLDNYDTVAESVIKGNQTFCNIHSILSQYEEISKESYAPFNDEMLLCLKEILKTVEDEPNSWQQYETIVLDSINDILRVLSSPFDLEIAQKLLKLHYNISMSLEERLKKPTKTNDFEESSDDDNDANFELLLSTVLSTILFIILKTDDQTLRQCFTICPRKYAMQLFDTFTQPIENESLKACYNKLKDILKV</sequence>
<evidence type="ECO:0000256" key="3">
    <source>
        <dbReference type="ARBA" id="ARBA00038401"/>
    </source>
</evidence>
<dbReference type="VEuPathDB" id="VectorBase:MDOA004804"/>
<evidence type="ECO:0000256" key="1">
    <source>
        <dbReference type="ARBA" id="ARBA00004123"/>
    </source>
</evidence>
<keyword evidence="6" id="KW-1185">Reference proteome</keyword>
<evidence type="ECO:0000313" key="6">
    <source>
        <dbReference type="Proteomes" id="UP001652621"/>
    </source>
</evidence>
<dbReference type="AlphaFoldDB" id="A0A1I8MH14"/>